<dbReference type="Proteomes" id="UP000620124">
    <property type="component" value="Unassembled WGS sequence"/>
</dbReference>
<evidence type="ECO:0000313" key="2">
    <source>
        <dbReference type="Proteomes" id="UP000620124"/>
    </source>
</evidence>
<sequence length="253" mass="27658">MAASYRKDRAVCFGLCAAPPNLSKDAFQVKVKAMVDVILALPVVQKNGLTIDIIFQNELLDERLEALGLPIAPPSVWLKGECETGAQYEELLEDQDLAKLIREAEEFGFRTGTSAFFADVVTKVDIAGATSQNCTHVVAAVKVPAHLSSTEFQQKLENIVDKFLALPITQQKIVKFSTYVPNENMNTHLRALGFPEPEPVAVVMYDVETQESMIEIATHPSIKTFAAETIPELSIDTGSSIFSADVVTTPTRS</sequence>
<dbReference type="OrthoDB" id="2850897at2759"/>
<reference evidence="1" key="1">
    <citation type="submission" date="2020-05" db="EMBL/GenBank/DDBJ databases">
        <title>Mycena genomes resolve the evolution of fungal bioluminescence.</title>
        <authorList>
            <person name="Tsai I.J."/>
        </authorList>
    </citation>
    <scope>NUCLEOTIDE SEQUENCE</scope>
    <source>
        <strain evidence="1">CCC161011</strain>
    </source>
</reference>
<evidence type="ECO:0000313" key="1">
    <source>
        <dbReference type="EMBL" id="KAF7342450.1"/>
    </source>
</evidence>
<dbReference type="AlphaFoldDB" id="A0A8H6XJ28"/>
<keyword evidence="2" id="KW-1185">Reference proteome</keyword>
<gene>
    <name evidence="1" type="ORF">MVEN_01834200</name>
</gene>
<protein>
    <submittedName>
        <fullName evidence="1">Uncharacterized protein</fullName>
    </submittedName>
</protein>
<organism evidence="1 2">
    <name type="scientific">Mycena venus</name>
    <dbReference type="NCBI Taxonomy" id="2733690"/>
    <lineage>
        <taxon>Eukaryota</taxon>
        <taxon>Fungi</taxon>
        <taxon>Dikarya</taxon>
        <taxon>Basidiomycota</taxon>
        <taxon>Agaricomycotina</taxon>
        <taxon>Agaricomycetes</taxon>
        <taxon>Agaricomycetidae</taxon>
        <taxon>Agaricales</taxon>
        <taxon>Marasmiineae</taxon>
        <taxon>Mycenaceae</taxon>
        <taxon>Mycena</taxon>
    </lineage>
</organism>
<dbReference type="EMBL" id="JACAZI010000017">
    <property type="protein sequence ID" value="KAF7342450.1"/>
    <property type="molecule type" value="Genomic_DNA"/>
</dbReference>
<proteinExistence type="predicted"/>
<accession>A0A8H6XJ28</accession>
<comment type="caution">
    <text evidence="1">The sequence shown here is derived from an EMBL/GenBank/DDBJ whole genome shotgun (WGS) entry which is preliminary data.</text>
</comment>
<name>A0A8H6XJ28_9AGAR</name>